<name>A0ACB7TNH5_HYAAI</name>
<comment type="caution">
    <text evidence="1">The sequence shown here is derived from an EMBL/GenBank/DDBJ whole genome shotgun (WGS) entry which is preliminary data.</text>
</comment>
<evidence type="ECO:0000313" key="2">
    <source>
        <dbReference type="Proteomes" id="UP000821845"/>
    </source>
</evidence>
<dbReference type="Proteomes" id="UP000821845">
    <property type="component" value="Chromosome 1"/>
</dbReference>
<dbReference type="EMBL" id="CM023481">
    <property type="protein sequence ID" value="KAH6948345.1"/>
    <property type="molecule type" value="Genomic_DNA"/>
</dbReference>
<proteinExistence type="predicted"/>
<evidence type="ECO:0000313" key="1">
    <source>
        <dbReference type="EMBL" id="KAH6948345.1"/>
    </source>
</evidence>
<reference evidence="1" key="1">
    <citation type="submission" date="2020-05" db="EMBL/GenBank/DDBJ databases">
        <title>Large-scale comparative analyses of tick genomes elucidate their genetic diversity and vector capacities.</title>
        <authorList>
            <person name="Jia N."/>
            <person name="Wang J."/>
            <person name="Shi W."/>
            <person name="Du L."/>
            <person name="Sun Y."/>
            <person name="Zhan W."/>
            <person name="Jiang J."/>
            <person name="Wang Q."/>
            <person name="Zhang B."/>
            <person name="Ji P."/>
            <person name="Sakyi L.B."/>
            <person name="Cui X."/>
            <person name="Yuan T."/>
            <person name="Jiang B."/>
            <person name="Yang W."/>
            <person name="Lam T.T.-Y."/>
            <person name="Chang Q."/>
            <person name="Ding S."/>
            <person name="Wang X."/>
            <person name="Zhu J."/>
            <person name="Ruan X."/>
            <person name="Zhao L."/>
            <person name="Wei J."/>
            <person name="Que T."/>
            <person name="Du C."/>
            <person name="Cheng J."/>
            <person name="Dai P."/>
            <person name="Han X."/>
            <person name="Huang E."/>
            <person name="Gao Y."/>
            <person name="Liu J."/>
            <person name="Shao H."/>
            <person name="Ye R."/>
            <person name="Li L."/>
            <person name="Wei W."/>
            <person name="Wang X."/>
            <person name="Wang C."/>
            <person name="Yang T."/>
            <person name="Huo Q."/>
            <person name="Li W."/>
            <person name="Guo W."/>
            <person name="Chen H."/>
            <person name="Zhou L."/>
            <person name="Ni X."/>
            <person name="Tian J."/>
            <person name="Zhou Y."/>
            <person name="Sheng Y."/>
            <person name="Liu T."/>
            <person name="Pan Y."/>
            <person name="Xia L."/>
            <person name="Li J."/>
            <person name="Zhao F."/>
            <person name="Cao W."/>
        </authorList>
    </citation>
    <scope>NUCLEOTIDE SEQUENCE</scope>
    <source>
        <strain evidence="1">Hyas-2018</strain>
    </source>
</reference>
<accession>A0ACB7TNH5</accession>
<sequence>MADEREGEERSLFRPGVCFASPPRLSRARSLSHPRVCSERTEFFRSGQCSSEGGKTRPGEPKKSEPGGGERTEPTQSATGCSLHALRRFPAMRRDGAPAAPAGERATTAALRASRARGSQRPMGARVRTRGHADRGRGPPRRPGAQTTPREAEPAVAATIGAPSQHGPAPERTNGASLSKPALGVRERGGTARKRACEGPRQRRHVETMATHSRHEQVKSRKEKTRSR</sequence>
<gene>
    <name evidence="1" type="ORF">HPB50_023456</name>
</gene>
<keyword evidence="2" id="KW-1185">Reference proteome</keyword>
<protein>
    <submittedName>
        <fullName evidence="1">Uncharacterized protein</fullName>
    </submittedName>
</protein>
<organism evidence="1 2">
    <name type="scientific">Hyalomma asiaticum</name>
    <name type="common">Tick</name>
    <dbReference type="NCBI Taxonomy" id="266040"/>
    <lineage>
        <taxon>Eukaryota</taxon>
        <taxon>Metazoa</taxon>
        <taxon>Ecdysozoa</taxon>
        <taxon>Arthropoda</taxon>
        <taxon>Chelicerata</taxon>
        <taxon>Arachnida</taxon>
        <taxon>Acari</taxon>
        <taxon>Parasitiformes</taxon>
        <taxon>Ixodida</taxon>
        <taxon>Ixodoidea</taxon>
        <taxon>Ixodidae</taxon>
        <taxon>Hyalomminae</taxon>
        <taxon>Hyalomma</taxon>
    </lineage>
</organism>